<dbReference type="SUPFAM" id="SSF55811">
    <property type="entry name" value="Nudix"/>
    <property type="match status" value="1"/>
</dbReference>
<name>A0ABZ0GN39_9GAMM</name>
<dbReference type="InterPro" id="IPR000086">
    <property type="entry name" value="NUDIX_hydrolase_dom"/>
</dbReference>
<evidence type="ECO:0000256" key="10">
    <source>
        <dbReference type="ARBA" id="ARBA00030308"/>
    </source>
</evidence>
<reference evidence="14 15" key="1">
    <citation type="submission" date="2023-09" db="EMBL/GenBank/DDBJ databases">
        <authorList>
            <person name="Qi X."/>
        </authorList>
    </citation>
    <scope>NUCLEOTIDE SEQUENCE [LARGE SCALE GENOMIC DNA]</scope>
    <source>
        <strain evidence="14 15">S1-1</strain>
    </source>
</reference>
<comment type="similarity">
    <text evidence="2">Belongs to the Nudix hydrolase family. NudF subfamily.</text>
</comment>
<dbReference type="PANTHER" id="PTHR11839">
    <property type="entry name" value="UDP/ADP-SUGAR PYROPHOSPHATASE"/>
    <property type="match status" value="1"/>
</dbReference>
<evidence type="ECO:0000256" key="12">
    <source>
        <dbReference type="ARBA" id="ARBA00049546"/>
    </source>
</evidence>
<feature type="domain" description="Nudix hydrolase" evidence="13">
    <location>
        <begin position="54"/>
        <end position="196"/>
    </location>
</feature>
<evidence type="ECO:0000256" key="5">
    <source>
        <dbReference type="ARBA" id="ARBA00022723"/>
    </source>
</evidence>
<evidence type="ECO:0000313" key="14">
    <source>
        <dbReference type="EMBL" id="WOH37196.1"/>
    </source>
</evidence>
<dbReference type="Proteomes" id="UP001301442">
    <property type="component" value="Chromosome"/>
</dbReference>
<dbReference type="InterPro" id="IPR004385">
    <property type="entry name" value="NDP_pyrophosphatase"/>
</dbReference>
<dbReference type="PANTHER" id="PTHR11839:SF5">
    <property type="entry name" value="ADP-RIBOSE PYROPHOSPHATASE"/>
    <property type="match status" value="1"/>
</dbReference>
<proteinExistence type="inferred from homology"/>
<evidence type="ECO:0000256" key="11">
    <source>
        <dbReference type="ARBA" id="ARBA00033056"/>
    </source>
</evidence>
<comment type="function">
    <text evidence="8">Acts on ADP-mannose and ADP-glucose as well as ADP-ribose. Prevents glycogen biosynthesis. The reaction catalyzed by this enzyme is a limiting step of the gluconeogenic process.</text>
</comment>
<evidence type="ECO:0000313" key="15">
    <source>
        <dbReference type="Proteomes" id="UP001301442"/>
    </source>
</evidence>
<dbReference type="Gene3D" id="3.90.79.10">
    <property type="entry name" value="Nucleoside Triphosphate Pyrophosphohydrolase"/>
    <property type="match status" value="1"/>
</dbReference>
<dbReference type="NCBIfam" id="TIGR00052">
    <property type="entry name" value="nudix-type nucleoside diphosphatase, YffH/AdpP family"/>
    <property type="match status" value="1"/>
</dbReference>
<evidence type="ECO:0000256" key="8">
    <source>
        <dbReference type="ARBA" id="ARBA00025164"/>
    </source>
</evidence>
<dbReference type="EMBL" id="CP136600">
    <property type="protein sequence ID" value="WOH37196.1"/>
    <property type="molecule type" value="Genomic_DNA"/>
</dbReference>
<dbReference type="InterPro" id="IPR015797">
    <property type="entry name" value="NUDIX_hydrolase-like_dom_sf"/>
</dbReference>
<dbReference type="RefSeq" id="WP_348395988.1">
    <property type="nucleotide sequence ID" value="NZ_CP136600.1"/>
</dbReference>
<accession>A0ABZ0GN39</accession>
<dbReference type="Pfam" id="PF00293">
    <property type="entry name" value="NUDIX"/>
    <property type="match status" value="1"/>
</dbReference>
<organism evidence="14 15">
    <name type="scientific">Thalassotalea fonticola</name>
    <dbReference type="NCBI Taxonomy" id="3065649"/>
    <lineage>
        <taxon>Bacteria</taxon>
        <taxon>Pseudomonadati</taxon>
        <taxon>Pseudomonadota</taxon>
        <taxon>Gammaproteobacteria</taxon>
        <taxon>Alteromonadales</taxon>
        <taxon>Colwelliaceae</taxon>
        <taxon>Thalassotalea</taxon>
    </lineage>
</organism>
<evidence type="ECO:0000256" key="9">
    <source>
        <dbReference type="ARBA" id="ARBA00030162"/>
    </source>
</evidence>
<dbReference type="InterPro" id="IPR020084">
    <property type="entry name" value="NUDIX_hydrolase_CS"/>
</dbReference>
<evidence type="ECO:0000256" key="6">
    <source>
        <dbReference type="ARBA" id="ARBA00022801"/>
    </source>
</evidence>
<evidence type="ECO:0000256" key="7">
    <source>
        <dbReference type="ARBA" id="ARBA00022842"/>
    </source>
</evidence>
<comment type="cofactor">
    <cofactor evidence="1">
        <name>Mg(2+)</name>
        <dbReference type="ChEBI" id="CHEBI:18420"/>
    </cofactor>
</comment>
<dbReference type="PROSITE" id="PS51462">
    <property type="entry name" value="NUDIX"/>
    <property type="match status" value="1"/>
</dbReference>
<keyword evidence="5" id="KW-0479">Metal-binding</keyword>
<keyword evidence="6" id="KW-0378">Hydrolase</keyword>
<evidence type="ECO:0000256" key="3">
    <source>
        <dbReference type="ARBA" id="ARBA00012453"/>
    </source>
</evidence>
<evidence type="ECO:0000256" key="1">
    <source>
        <dbReference type="ARBA" id="ARBA00001946"/>
    </source>
</evidence>
<keyword evidence="7" id="KW-0460">Magnesium</keyword>
<keyword evidence="15" id="KW-1185">Reference proteome</keyword>
<dbReference type="PROSITE" id="PS00893">
    <property type="entry name" value="NUDIX_BOX"/>
    <property type="match status" value="1"/>
</dbReference>
<protein>
    <recommendedName>
        <fullName evidence="4">ADP-ribose pyrophosphatase</fullName>
        <ecNumber evidence="3">3.6.1.13</ecNumber>
    </recommendedName>
    <alternativeName>
        <fullName evidence="9">ADP-ribose diphosphatase</fullName>
    </alternativeName>
    <alternativeName>
        <fullName evidence="11">ADP-ribose phosphohydrolase</fullName>
    </alternativeName>
    <alternativeName>
        <fullName evidence="10">Adenosine diphosphoribose pyrophosphatase</fullName>
    </alternativeName>
</protein>
<gene>
    <name evidence="14" type="ORF">RI844_17795</name>
</gene>
<comment type="catalytic activity">
    <reaction evidence="12">
        <text>ADP-D-ribose + H2O = D-ribose 5-phosphate + AMP + 2 H(+)</text>
        <dbReference type="Rhea" id="RHEA:10412"/>
        <dbReference type="ChEBI" id="CHEBI:15377"/>
        <dbReference type="ChEBI" id="CHEBI:15378"/>
        <dbReference type="ChEBI" id="CHEBI:57967"/>
        <dbReference type="ChEBI" id="CHEBI:78346"/>
        <dbReference type="ChEBI" id="CHEBI:456215"/>
        <dbReference type="EC" id="3.6.1.13"/>
    </reaction>
</comment>
<sequence>MPKNNIIKQYCSNDVTVKARDIKYQGFFRIDQYQIKHRLFNGQWGSLISREIFERGDAVVLIPYDPVNKKLLLIEQFRPGAIRTESCPWCFEFIAGMFSDNESPIDVVIREAEEEANLVVNESQMRHVMNYLSSPGGTSEKLYMYVALMDLANVVNGTISGLAEENEDIKSHLMDLDEAINLLNDGKINNASTVIGLQWLALNHQHLLATK</sequence>
<dbReference type="CDD" id="cd24155">
    <property type="entry name" value="NUDIX_ADPRase"/>
    <property type="match status" value="1"/>
</dbReference>
<dbReference type="EC" id="3.6.1.13" evidence="3"/>
<evidence type="ECO:0000259" key="13">
    <source>
        <dbReference type="PROSITE" id="PS51462"/>
    </source>
</evidence>
<evidence type="ECO:0000256" key="4">
    <source>
        <dbReference type="ARBA" id="ARBA00013297"/>
    </source>
</evidence>
<evidence type="ECO:0000256" key="2">
    <source>
        <dbReference type="ARBA" id="ARBA00007482"/>
    </source>
</evidence>